<protein>
    <submittedName>
        <fullName evidence="1">Uncharacterized protein</fullName>
    </submittedName>
</protein>
<dbReference type="Proteomes" id="UP000239415">
    <property type="component" value="Unassembled WGS sequence"/>
</dbReference>
<keyword evidence="2" id="KW-1185">Reference proteome</keyword>
<reference evidence="1 2" key="1">
    <citation type="submission" date="2018-03" db="EMBL/GenBank/DDBJ databases">
        <title>Genomic Encyclopedia of Archaeal and Bacterial Type Strains, Phase II (KMG-II): from individual species to whole genera.</title>
        <authorList>
            <person name="Goeker M."/>
        </authorList>
    </citation>
    <scope>NUCLEOTIDE SEQUENCE [LARGE SCALE GENOMIC DNA]</scope>
    <source>
        <strain evidence="1 2">DSM 43146</strain>
    </source>
</reference>
<dbReference type="AlphaFoldDB" id="A0A2T0KJ39"/>
<evidence type="ECO:0000313" key="2">
    <source>
        <dbReference type="Proteomes" id="UP000239415"/>
    </source>
</evidence>
<name>A0A2T0KJ39_9ACTN</name>
<accession>A0A2T0KJ39</accession>
<dbReference type="RefSeq" id="WP_106316711.1">
    <property type="nucleotide sequence ID" value="NZ_BOMO01000041.1"/>
</dbReference>
<evidence type="ECO:0000313" key="1">
    <source>
        <dbReference type="EMBL" id="PRX23524.1"/>
    </source>
</evidence>
<organism evidence="1 2">
    <name type="scientific">Actinoplanes italicus</name>
    <dbReference type="NCBI Taxonomy" id="113567"/>
    <lineage>
        <taxon>Bacteria</taxon>
        <taxon>Bacillati</taxon>
        <taxon>Actinomycetota</taxon>
        <taxon>Actinomycetes</taxon>
        <taxon>Micromonosporales</taxon>
        <taxon>Micromonosporaceae</taxon>
        <taxon>Actinoplanes</taxon>
    </lineage>
</organism>
<proteinExistence type="predicted"/>
<dbReference type="EMBL" id="PVMZ01000003">
    <property type="protein sequence ID" value="PRX23524.1"/>
    <property type="molecule type" value="Genomic_DNA"/>
</dbReference>
<comment type="caution">
    <text evidence="1">The sequence shown here is derived from an EMBL/GenBank/DDBJ whole genome shotgun (WGS) entry which is preliminary data.</text>
</comment>
<sequence>MSLGVFSTMLIAAIGMLLIDRKTRGRIVFAVICALMLGLVIAGSDGVLAQPAHALVDGVRDGLTSIGRSLGGGK</sequence>
<dbReference type="OrthoDB" id="3297199at2"/>
<gene>
    <name evidence="1" type="ORF">CLV67_103272</name>
</gene>